<evidence type="ECO:0000313" key="3">
    <source>
        <dbReference type="Proteomes" id="UP000325291"/>
    </source>
</evidence>
<evidence type="ECO:0008006" key="4">
    <source>
        <dbReference type="Google" id="ProtNLM"/>
    </source>
</evidence>
<keyword evidence="3" id="KW-1185">Reference proteome</keyword>
<reference evidence="2 3" key="1">
    <citation type="submission" date="2019-07" db="EMBL/GenBank/DDBJ databases">
        <title>Aquicoccus porphyridii gen. nov., sp. nov., isolated from a small marine red alga, Porphyridium marinum.</title>
        <authorList>
            <person name="Liu L."/>
        </authorList>
    </citation>
    <scope>NUCLEOTIDE SEQUENCE [LARGE SCALE GENOMIC DNA]</scope>
    <source>
        <strain evidence="2 3">L1 8-17</strain>
    </source>
</reference>
<accession>A0A5A9ZHZ5</accession>
<protein>
    <recommendedName>
        <fullName evidence="4">Excalibur calcium-binding domain-containing protein</fullName>
    </recommendedName>
</protein>
<dbReference type="PROSITE" id="PS51257">
    <property type="entry name" value="PROKAR_LIPOPROTEIN"/>
    <property type="match status" value="1"/>
</dbReference>
<comment type="caution">
    <text evidence="2">The sequence shown here is derived from an EMBL/GenBank/DDBJ whole genome shotgun (WGS) entry which is preliminary data.</text>
</comment>
<evidence type="ECO:0000256" key="1">
    <source>
        <dbReference type="SAM" id="MobiDB-lite"/>
    </source>
</evidence>
<name>A0A5A9ZHZ5_9RHOB</name>
<feature type="region of interest" description="Disordered" evidence="1">
    <location>
        <begin position="208"/>
        <end position="228"/>
    </location>
</feature>
<dbReference type="AlphaFoldDB" id="A0A5A9ZHZ5"/>
<dbReference type="RefSeq" id="WP_111365745.1">
    <property type="nucleotide sequence ID" value="NZ_VINQ01000004.1"/>
</dbReference>
<dbReference type="EMBL" id="VINQ01000004">
    <property type="protein sequence ID" value="KAA0916893.1"/>
    <property type="molecule type" value="Genomic_DNA"/>
</dbReference>
<evidence type="ECO:0000313" key="2">
    <source>
        <dbReference type="EMBL" id="KAA0916893.1"/>
    </source>
</evidence>
<gene>
    <name evidence="2" type="ORF">FLO80_08325</name>
</gene>
<dbReference type="Proteomes" id="UP000325291">
    <property type="component" value="Unassembled WGS sequence"/>
</dbReference>
<sequence length="238" mass="25197">MRFFLCGAAFVALAACEPSIPDSGAGVGFGDYSEYIELEAVRDAELTGQALPPAQGVTSAPLSGTSTDAGADVAADARAVLDATRANSGEAPLQASASNPPPEVINDPSGISRENDFSAVDAERTIEDDAQLRRQQQAQYRVIPPTALPSRSGASGPNIVRYALSTSHPKGQSQYRRGGLNAQARYERNCAKYPSPDLAQLEFLEKGGPQRDRLGLDPDGDGYACDWDPAPFRKVRGN</sequence>
<proteinExistence type="predicted"/>
<organism evidence="2 3">
    <name type="scientific">Aquicoccus porphyridii</name>
    <dbReference type="NCBI Taxonomy" id="1852029"/>
    <lineage>
        <taxon>Bacteria</taxon>
        <taxon>Pseudomonadati</taxon>
        <taxon>Pseudomonadota</taxon>
        <taxon>Alphaproteobacteria</taxon>
        <taxon>Rhodobacterales</taxon>
        <taxon>Paracoccaceae</taxon>
        <taxon>Aquicoccus</taxon>
    </lineage>
</organism>